<dbReference type="InterPro" id="IPR036396">
    <property type="entry name" value="Cyt_P450_sf"/>
</dbReference>
<evidence type="ECO:0000313" key="11">
    <source>
        <dbReference type="Proteomes" id="UP001603857"/>
    </source>
</evidence>
<evidence type="ECO:0000256" key="1">
    <source>
        <dbReference type="ARBA" id="ARBA00001971"/>
    </source>
</evidence>
<dbReference type="GO" id="GO:0046872">
    <property type="term" value="F:metal ion binding"/>
    <property type="evidence" value="ECO:0007669"/>
    <property type="project" value="UniProtKB-KW"/>
</dbReference>
<dbReference type="PRINTS" id="PR00463">
    <property type="entry name" value="EP450I"/>
</dbReference>
<dbReference type="Gene3D" id="1.10.630.10">
    <property type="entry name" value="Cytochrome P450"/>
    <property type="match status" value="1"/>
</dbReference>
<dbReference type="SUPFAM" id="SSF48264">
    <property type="entry name" value="Cytochrome P450"/>
    <property type="match status" value="1"/>
</dbReference>
<evidence type="ECO:0008006" key="12">
    <source>
        <dbReference type="Google" id="ProtNLM"/>
    </source>
</evidence>
<evidence type="ECO:0000256" key="8">
    <source>
        <dbReference type="PIRSR" id="PIRSR602401-1"/>
    </source>
</evidence>
<comment type="caution">
    <text evidence="10">The sequence shown here is derived from an EMBL/GenBank/DDBJ whole genome shotgun (WGS) entry which is preliminary data.</text>
</comment>
<feature type="binding site" description="axial binding residue" evidence="8">
    <location>
        <position position="449"/>
    </location>
    <ligand>
        <name>heme</name>
        <dbReference type="ChEBI" id="CHEBI:30413"/>
    </ligand>
    <ligandPart>
        <name>Fe</name>
        <dbReference type="ChEBI" id="CHEBI:18248"/>
    </ligandPart>
</feature>
<dbReference type="InterPro" id="IPR017972">
    <property type="entry name" value="Cyt_P450_CS"/>
</dbReference>
<dbReference type="Proteomes" id="UP001603857">
    <property type="component" value="Unassembled WGS sequence"/>
</dbReference>
<keyword evidence="11" id="KW-1185">Reference proteome</keyword>
<reference evidence="10 11" key="1">
    <citation type="submission" date="2024-08" db="EMBL/GenBank/DDBJ databases">
        <title>Insights into the chromosomal genome structure of Flemingia macrophylla.</title>
        <authorList>
            <person name="Ding Y."/>
            <person name="Zhao Y."/>
            <person name="Bi W."/>
            <person name="Wu M."/>
            <person name="Zhao G."/>
            <person name="Gong Y."/>
            <person name="Li W."/>
            <person name="Zhang P."/>
        </authorList>
    </citation>
    <scope>NUCLEOTIDE SEQUENCE [LARGE SCALE GENOMIC DNA]</scope>
    <source>
        <strain evidence="10">DYQJB</strain>
        <tissue evidence="10">Leaf</tissue>
    </source>
</reference>
<evidence type="ECO:0000256" key="6">
    <source>
        <dbReference type="ARBA" id="ARBA00023004"/>
    </source>
</evidence>
<evidence type="ECO:0000256" key="7">
    <source>
        <dbReference type="ARBA" id="ARBA00023033"/>
    </source>
</evidence>
<dbReference type="PROSITE" id="PS00086">
    <property type="entry name" value="CYTOCHROME_P450"/>
    <property type="match status" value="1"/>
</dbReference>
<dbReference type="FunFam" id="1.10.630.10:FF:000126">
    <property type="entry name" value="Predicted protein"/>
    <property type="match status" value="1"/>
</dbReference>
<keyword evidence="7 9" id="KW-0503">Monooxygenase</keyword>
<comment type="similarity">
    <text evidence="2 9">Belongs to the cytochrome P450 family.</text>
</comment>
<dbReference type="InterPro" id="IPR002401">
    <property type="entry name" value="Cyt_P450_E_grp-I"/>
</dbReference>
<keyword evidence="6 8" id="KW-0408">Iron</keyword>
<dbReference type="PRINTS" id="PR00385">
    <property type="entry name" value="P450"/>
</dbReference>
<dbReference type="CDD" id="cd11072">
    <property type="entry name" value="CYP71-like"/>
    <property type="match status" value="1"/>
</dbReference>
<dbReference type="GO" id="GO:0004497">
    <property type="term" value="F:monooxygenase activity"/>
    <property type="evidence" value="ECO:0007669"/>
    <property type="project" value="UniProtKB-KW"/>
</dbReference>
<dbReference type="PANTHER" id="PTHR47955:SF8">
    <property type="entry name" value="CYTOCHROME P450 71D11-LIKE"/>
    <property type="match status" value="1"/>
</dbReference>
<dbReference type="GO" id="GO:0016705">
    <property type="term" value="F:oxidoreductase activity, acting on paired donors, with incorporation or reduction of molecular oxygen"/>
    <property type="evidence" value="ECO:0007669"/>
    <property type="project" value="UniProtKB-ARBA"/>
</dbReference>
<protein>
    <recommendedName>
        <fullName evidence="12">Cytochrome P450</fullName>
    </recommendedName>
</protein>
<accession>A0ABD1LH32</accession>
<evidence type="ECO:0000256" key="5">
    <source>
        <dbReference type="ARBA" id="ARBA00023002"/>
    </source>
</evidence>
<keyword evidence="5 9" id="KW-0560">Oxidoreductase</keyword>
<dbReference type="AlphaFoldDB" id="A0ABD1LH32"/>
<comment type="cofactor">
    <cofactor evidence="1 8">
        <name>heme</name>
        <dbReference type="ChEBI" id="CHEBI:30413"/>
    </cofactor>
</comment>
<evidence type="ECO:0000256" key="9">
    <source>
        <dbReference type="RuleBase" id="RU000461"/>
    </source>
</evidence>
<name>A0ABD1LH32_9FABA</name>
<evidence type="ECO:0000256" key="2">
    <source>
        <dbReference type="ARBA" id="ARBA00010617"/>
    </source>
</evidence>
<evidence type="ECO:0000313" key="10">
    <source>
        <dbReference type="EMBL" id="KAL2322787.1"/>
    </source>
</evidence>
<dbReference type="PANTHER" id="PTHR47955">
    <property type="entry name" value="CYTOCHROME P450 FAMILY 71 PROTEIN"/>
    <property type="match status" value="1"/>
</dbReference>
<evidence type="ECO:0000256" key="3">
    <source>
        <dbReference type="ARBA" id="ARBA00022617"/>
    </source>
</evidence>
<dbReference type="Pfam" id="PF00067">
    <property type="entry name" value="p450"/>
    <property type="match status" value="2"/>
</dbReference>
<dbReference type="EMBL" id="JBGMDY010000009">
    <property type="protein sequence ID" value="KAL2322787.1"/>
    <property type="molecule type" value="Genomic_DNA"/>
</dbReference>
<proteinExistence type="inferred from homology"/>
<keyword evidence="4 8" id="KW-0479">Metal-binding</keyword>
<evidence type="ECO:0000256" key="4">
    <source>
        <dbReference type="ARBA" id="ARBA00022723"/>
    </source>
</evidence>
<organism evidence="10 11">
    <name type="scientific">Flemingia macrophylla</name>
    <dbReference type="NCBI Taxonomy" id="520843"/>
    <lineage>
        <taxon>Eukaryota</taxon>
        <taxon>Viridiplantae</taxon>
        <taxon>Streptophyta</taxon>
        <taxon>Embryophyta</taxon>
        <taxon>Tracheophyta</taxon>
        <taxon>Spermatophyta</taxon>
        <taxon>Magnoliopsida</taxon>
        <taxon>eudicotyledons</taxon>
        <taxon>Gunneridae</taxon>
        <taxon>Pentapetalae</taxon>
        <taxon>rosids</taxon>
        <taxon>fabids</taxon>
        <taxon>Fabales</taxon>
        <taxon>Fabaceae</taxon>
        <taxon>Papilionoideae</taxon>
        <taxon>50 kb inversion clade</taxon>
        <taxon>NPAAA clade</taxon>
        <taxon>indigoferoid/millettioid clade</taxon>
        <taxon>Phaseoleae</taxon>
        <taxon>Flemingia</taxon>
    </lineage>
</organism>
<keyword evidence="3 8" id="KW-0349">Heme</keyword>
<dbReference type="InterPro" id="IPR001128">
    <property type="entry name" value="Cyt_P450"/>
</dbReference>
<gene>
    <name evidence="10" type="ORF">Fmac_027166</name>
</gene>
<sequence length="517" mass="57542">MCAEPPSSCSDSVRSEKLDDICCSCSCYFSASATLSATRRRVGPAATLGLVLEELVVGQSEKIGSKSKSSTTTKLPPGPWKLPLIGNLHHLFGSTPPYQVLRNLATKFGPLMHLKLGEVSHLIVSSPEIAKEIMKTNDITFSNRPQILVSKVAYNAKCIAFSPHGTYWRQVRKICTQELLASKNVKCFRSIREEEVSAFITTISSSEGLVVNLSEMIYSLTYGITTRAALGEKCMHQKELISIVEEAVHLAGGLCVADLYPSIIWLQMFSVVKAKTEKLKGFQQPNNDNPLNHSLTDDDVKAVIVDVFSAGTETSSAVVEWAMSEMVKNPKVMEKAQAEVRRVYNIKGHVDETELNQLTYLKCVIKETMRLHPPAPLLLPRESKERCEINGYEIPAGTRVLINAWSIGRNPKYWADADTFNPERFFDTSIDYRGTNYEYIPFGAGRRMCPGIAFAIADIELPRAQLLYHFDWSLPNGIRHVELDMSESFGLTAARKNGLCLIPTIYHPHQLVNKSPI</sequence>